<protein>
    <recommendedName>
        <fullName evidence="4">Pentatricopeptide repeat-containing protein</fullName>
    </recommendedName>
</protein>
<reference evidence="2 3" key="1">
    <citation type="journal article" date="2018" name="Nat. Ecol. Evol.">
        <title>Pezizomycetes genomes reveal the molecular basis of ectomycorrhizal truffle lifestyle.</title>
        <authorList>
            <person name="Murat C."/>
            <person name="Payen T."/>
            <person name="Noel B."/>
            <person name="Kuo A."/>
            <person name="Morin E."/>
            <person name="Chen J."/>
            <person name="Kohler A."/>
            <person name="Krizsan K."/>
            <person name="Balestrini R."/>
            <person name="Da Silva C."/>
            <person name="Montanini B."/>
            <person name="Hainaut M."/>
            <person name="Levati E."/>
            <person name="Barry K.W."/>
            <person name="Belfiori B."/>
            <person name="Cichocki N."/>
            <person name="Clum A."/>
            <person name="Dockter R.B."/>
            <person name="Fauchery L."/>
            <person name="Guy J."/>
            <person name="Iotti M."/>
            <person name="Le Tacon F."/>
            <person name="Lindquist E.A."/>
            <person name="Lipzen A."/>
            <person name="Malagnac F."/>
            <person name="Mello A."/>
            <person name="Molinier V."/>
            <person name="Miyauchi S."/>
            <person name="Poulain J."/>
            <person name="Riccioni C."/>
            <person name="Rubini A."/>
            <person name="Sitrit Y."/>
            <person name="Splivallo R."/>
            <person name="Traeger S."/>
            <person name="Wang M."/>
            <person name="Zifcakova L."/>
            <person name="Wipf D."/>
            <person name="Zambonelli A."/>
            <person name="Paolocci F."/>
            <person name="Nowrousian M."/>
            <person name="Ottonello S."/>
            <person name="Baldrian P."/>
            <person name="Spatafora J.W."/>
            <person name="Henrissat B."/>
            <person name="Nagy L.G."/>
            <person name="Aury J.M."/>
            <person name="Wincker P."/>
            <person name="Grigoriev I.V."/>
            <person name="Bonfante P."/>
            <person name="Martin F.M."/>
        </authorList>
    </citation>
    <scope>NUCLEOTIDE SEQUENCE [LARGE SCALE GENOMIC DNA]</scope>
    <source>
        <strain evidence="2 3">ATCC MYA-4762</strain>
    </source>
</reference>
<evidence type="ECO:0000313" key="2">
    <source>
        <dbReference type="EMBL" id="RPB22752.1"/>
    </source>
</evidence>
<evidence type="ECO:0008006" key="4">
    <source>
        <dbReference type="Google" id="ProtNLM"/>
    </source>
</evidence>
<organism evidence="2 3">
    <name type="scientific">Terfezia boudieri ATCC MYA-4762</name>
    <dbReference type="NCBI Taxonomy" id="1051890"/>
    <lineage>
        <taxon>Eukaryota</taxon>
        <taxon>Fungi</taxon>
        <taxon>Dikarya</taxon>
        <taxon>Ascomycota</taxon>
        <taxon>Pezizomycotina</taxon>
        <taxon>Pezizomycetes</taxon>
        <taxon>Pezizales</taxon>
        <taxon>Pezizaceae</taxon>
        <taxon>Terfezia</taxon>
    </lineage>
</organism>
<evidence type="ECO:0000256" key="1">
    <source>
        <dbReference type="SAM" id="MobiDB-lite"/>
    </source>
</evidence>
<evidence type="ECO:0000313" key="3">
    <source>
        <dbReference type="Proteomes" id="UP000267821"/>
    </source>
</evidence>
<name>A0A3N4LN57_9PEZI</name>
<proteinExistence type="predicted"/>
<keyword evidence="3" id="KW-1185">Reference proteome</keyword>
<dbReference type="Proteomes" id="UP000267821">
    <property type="component" value="Unassembled WGS sequence"/>
</dbReference>
<dbReference type="Gene3D" id="1.25.40.10">
    <property type="entry name" value="Tetratricopeptide repeat domain"/>
    <property type="match status" value="1"/>
</dbReference>
<dbReference type="InParanoid" id="A0A3N4LN57"/>
<dbReference type="AlphaFoldDB" id="A0A3N4LN57"/>
<gene>
    <name evidence="2" type="ORF">L211DRAFT_850486</name>
</gene>
<dbReference type="EMBL" id="ML121550">
    <property type="protein sequence ID" value="RPB22752.1"/>
    <property type="molecule type" value="Genomic_DNA"/>
</dbReference>
<feature type="compositionally biased region" description="Basic residues" evidence="1">
    <location>
        <begin position="16"/>
        <end position="26"/>
    </location>
</feature>
<sequence>MGQGVRRSTIPTRDYQKKRREIRSRKGTTATAWMRHMVRKIMQGDADGAEKFWHVNRIGGRDLEDLRQASKALMGAYNEAGRWVEVLRKFIGDRSPLRPFTGREGGKSEMGIDGEILDLCFKALLERSDYEIILTLFYQYEPSIKLTPETWEYVLAAYVNLGRFKRAQGLIRYTVFREISISPRCYSVLLSSIRADGSWEKIVRHFNWLEKITRSKVPAIYHIMIQTAMERGMKGEANKYLKRMTDRGLCWTAEPAGPYFSAGEGEGLGEPPKNAYHHGWPGIRHSQRIF</sequence>
<accession>A0A3N4LN57</accession>
<dbReference type="OrthoDB" id="185373at2759"/>
<dbReference type="InterPro" id="IPR011990">
    <property type="entry name" value="TPR-like_helical_dom_sf"/>
</dbReference>
<feature type="region of interest" description="Disordered" evidence="1">
    <location>
        <begin position="1"/>
        <end position="28"/>
    </location>
</feature>